<dbReference type="CDD" id="cd19531">
    <property type="entry name" value="LCL_NRPS-like"/>
    <property type="match status" value="1"/>
</dbReference>
<dbReference type="InterPro" id="IPR020845">
    <property type="entry name" value="AMP-binding_CS"/>
</dbReference>
<dbReference type="Gene3D" id="3.40.50.980">
    <property type="match status" value="1"/>
</dbReference>
<dbReference type="SUPFAM" id="SSF52777">
    <property type="entry name" value="CoA-dependent acyltransferases"/>
    <property type="match status" value="2"/>
</dbReference>
<evidence type="ECO:0000313" key="6">
    <source>
        <dbReference type="EMBL" id="AKQ66394.1"/>
    </source>
</evidence>
<dbReference type="Pfam" id="PF00550">
    <property type="entry name" value="PP-binding"/>
    <property type="match status" value="2"/>
</dbReference>
<dbReference type="STRING" id="1297742.A176_003306"/>
<dbReference type="SMART" id="SM00823">
    <property type="entry name" value="PKS_PP"/>
    <property type="match status" value="2"/>
</dbReference>
<dbReference type="InterPro" id="IPR020802">
    <property type="entry name" value="TesA-like"/>
</dbReference>
<dbReference type="FunFam" id="2.30.38.10:FF:000001">
    <property type="entry name" value="Non-ribosomal peptide synthetase PvdI"/>
    <property type="match status" value="2"/>
</dbReference>
<dbReference type="FunFam" id="3.40.50.12780:FF:000012">
    <property type="entry name" value="Non-ribosomal peptide synthetase"/>
    <property type="match status" value="1"/>
</dbReference>
<dbReference type="InterPro" id="IPR009081">
    <property type="entry name" value="PP-bd_ACP"/>
</dbReference>
<dbReference type="Gene3D" id="3.30.300.30">
    <property type="match status" value="2"/>
</dbReference>
<keyword evidence="7" id="KW-1185">Reference proteome</keyword>
<dbReference type="InterPro" id="IPR001031">
    <property type="entry name" value="Thioesterase"/>
</dbReference>
<dbReference type="NCBIfam" id="TIGR01733">
    <property type="entry name" value="AA-adenyl-dom"/>
    <property type="match status" value="1"/>
</dbReference>
<dbReference type="PROSITE" id="PS00012">
    <property type="entry name" value="PHOSPHOPANTETHEINE"/>
    <property type="match status" value="2"/>
</dbReference>
<dbReference type="Gene3D" id="1.10.1200.10">
    <property type="entry name" value="ACP-like"/>
    <property type="match status" value="2"/>
</dbReference>
<dbReference type="KEGG" id="mym:A176_003306"/>
<dbReference type="PATRIC" id="fig|1297742.4.peg.3334"/>
<reference evidence="6 7" key="1">
    <citation type="journal article" date="2016" name="PLoS ONE">
        <title>Complete Genome Sequence and Comparative Genomics of a Novel Myxobacterium Myxococcus hansupus.</title>
        <authorList>
            <person name="Sharma G."/>
            <person name="Narwani T."/>
            <person name="Subramanian S."/>
        </authorList>
    </citation>
    <scope>NUCLEOTIDE SEQUENCE [LARGE SCALE GENOMIC DNA]</scope>
    <source>
        <strain evidence="7">mixupus</strain>
    </source>
</reference>
<dbReference type="InterPro" id="IPR020806">
    <property type="entry name" value="PKS_PP-bd"/>
</dbReference>
<dbReference type="Proteomes" id="UP000009026">
    <property type="component" value="Chromosome"/>
</dbReference>
<sequence>MGRKLEETGVTSLWLTAALFEQMQARQPQALAKVKQLLAGGDALPVSRVKERLAAGQVLINGYGPTENTTFSSTHRMEKPEDVGATVSIGRPVKNTTTYVLDAHQRPVPVGVPGELYVGGDGLAVGYVGRPELTAERFVPSPFGDGERLYRTGDVVRWLRNGTLEFLGRADAQVKVRGYRIEPGEVEAALTTHPDVNEAVVVAREDGAEGKRLVAYVTPREEAWPDADALRGHLQQRLPQYMVPSAYVVLESLPLTPNGKVDRKALPVPDAERLSTGGYLAPRTEAEKKLAAIFENVLRVERVGLGVDFFALGGHSLLATQLVSRVREELGVELTLRDVFESPSVDRLAMRLVRAAGTAGSPQGPLLVRVPRDRPLPLSFAQQRLWFLAQLEPNSTVYNVPASVWLNGPLDEDALKRSFEALVLRHESLRTTFTVLDGSPVQVIDARADVRFDIVDLRMLPAVSREAEAQRLAQEASQRPFDLAYGPLLRIALLRLSEQEYLLVLVMHHIVSDGWSMGRLVEEMGQLYAAFSSGHVPTLPELPLQYADYAVWQREWLQGEVLDAQLGYWARQLEGAPRLLELPTDKPRPAVQSLEGATVPFALGTELSDAVRALGQQEGATPFMLLLAAFQAVLARYSGQEDVCVGSPIAGRTRAETEGLIGFFVNTLVLRTRLDGNPSFRELIARVREVTLGAYAHQDVPFEKLVEALRPERSLSHSPLFQVMLTFDSTPGAAGHSASHQHPGLNPVSVEQRVSRFDLTLGFTESREGFAGGLEYCTALFERATVERLLGHLKALLKSAVAAPDRPLFELPLLDPSEHHRVLVEWNDTGSGGPSDACIHTLIERQVAASPEAVAVVSGDTSLTYRELDQRASQLATRLRGLGVGPEVRVGLCAERNEDLLVAVLGILKAGGAYVPLDPAYPRQRLAYMLEDAKPRVLVGQRALLEGLPPVDAARVTLDEAWTPVPLDVVPVASAAPDHLAYVLFTSGSTGRPKGVALEHRSAVAFLRWAARTFSPAEMAGVLASTSLNFDLSVFELFAPLTRGGTVVMARNALELPTLPSARRVTLINTVPSAMAELVRANAVPESVRAVNLAGEPLPGTLVEAIHAVAPGVQRVRNLYGPTEDTTYSTWAEAPRGAPREPTVGRPLDGTRAYVLDVFGQPVPQGVAGELYLGGAGLARGYFDRPDLTAERFVPDAFSQEPGARLYRTGDRVRWLPDGELQYLGRIDAQVKVRGFRIELGEIEATLRRHTAIREAVVIAREDASAGRRLVAYIVARQEGALDTVQVRSFMQARLPDFMVPTVILTLDALPLTPNGKVDRAALPAPEALRSEEARAYVAPRDTLELVLAGIWEELLGTGPIGIHSNFFELGGHSLLAMRLVSRIRERLGRSPSVVSLFQAGTLEDLATRLRQAPGQVSPVVTLSGAGSQRPFFCVHPVSGNVLPYLELSRRLGPDQPFYAFQSPGLEDASAPLETVEVMAACYVAAMRELQPSGPYRLGGWSLGGVVAFEMARQLEQQGEQVEQLLLIDAYAFDQRPSEPVGAEWMAARFVEFTAQLLGLPVPERTVDAPLPSEASQLARLLNHARHGGALPRGVDSKQLHALYRVYASNLRALWRYSPGPYGGRVSLLRASETQVPTGADGGWAALAGGGVDVAEVTGDHHSILKAPSVDVLVAMVKRHGGE</sequence>
<dbReference type="GO" id="GO:0072330">
    <property type="term" value="P:monocarboxylic acid biosynthetic process"/>
    <property type="evidence" value="ECO:0007669"/>
    <property type="project" value="UniProtKB-ARBA"/>
</dbReference>
<dbReference type="InterPro" id="IPR042099">
    <property type="entry name" value="ANL_N_sf"/>
</dbReference>
<dbReference type="InterPro" id="IPR000873">
    <property type="entry name" value="AMP-dep_synth/lig_dom"/>
</dbReference>
<dbReference type="InterPro" id="IPR029058">
    <property type="entry name" value="AB_hydrolase_fold"/>
</dbReference>
<dbReference type="Gene3D" id="3.30.559.30">
    <property type="entry name" value="Nonribosomal peptide synthetase, condensation domain"/>
    <property type="match status" value="1"/>
</dbReference>
<name>A0A0H4WUB5_9BACT</name>
<dbReference type="GO" id="GO:0031177">
    <property type="term" value="F:phosphopantetheine binding"/>
    <property type="evidence" value="ECO:0007669"/>
    <property type="project" value="InterPro"/>
</dbReference>
<dbReference type="Pfam" id="PF13193">
    <property type="entry name" value="AMP-binding_C"/>
    <property type="match status" value="2"/>
</dbReference>
<dbReference type="SUPFAM" id="SSF53474">
    <property type="entry name" value="alpha/beta-Hydrolases"/>
    <property type="match status" value="1"/>
</dbReference>
<dbReference type="GO" id="GO:0009239">
    <property type="term" value="P:enterobactin biosynthetic process"/>
    <property type="evidence" value="ECO:0007669"/>
    <property type="project" value="TreeGrafter"/>
</dbReference>
<dbReference type="FunFam" id="3.30.559.10:FF:000012">
    <property type="entry name" value="Non-ribosomal peptide synthetase"/>
    <property type="match status" value="1"/>
</dbReference>
<dbReference type="Gene3D" id="2.30.38.10">
    <property type="entry name" value="Luciferase, Domain 3"/>
    <property type="match status" value="1"/>
</dbReference>
<dbReference type="InterPro" id="IPR001242">
    <property type="entry name" value="Condensation_dom"/>
</dbReference>
<accession>A0A0H4WUB5</accession>
<feature type="domain" description="Carrier" evidence="5">
    <location>
        <begin position="1339"/>
        <end position="1414"/>
    </location>
</feature>
<keyword evidence="4" id="KW-0597">Phosphoprotein</keyword>
<protein>
    <recommendedName>
        <fullName evidence="5">Carrier domain-containing protein</fullName>
    </recommendedName>
</protein>
<dbReference type="InterPro" id="IPR036736">
    <property type="entry name" value="ACP-like_sf"/>
</dbReference>
<dbReference type="SUPFAM" id="SSF47336">
    <property type="entry name" value="ACP-like"/>
    <property type="match status" value="2"/>
</dbReference>
<proteinExistence type="inferred from homology"/>
<dbReference type="PANTHER" id="PTHR45527">
    <property type="entry name" value="NONRIBOSOMAL PEPTIDE SYNTHETASE"/>
    <property type="match status" value="1"/>
</dbReference>
<dbReference type="InterPro" id="IPR006162">
    <property type="entry name" value="Ppantetheine_attach_site"/>
</dbReference>
<dbReference type="FunFam" id="1.10.1200.10:FF:000005">
    <property type="entry name" value="Nonribosomal peptide synthetase 1"/>
    <property type="match status" value="1"/>
</dbReference>
<dbReference type="Gene3D" id="3.40.50.1820">
    <property type="entry name" value="alpha/beta hydrolase"/>
    <property type="match status" value="1"/>
</dbReference>
<evidence type="ECO:0000259" key="5">
    <source>
        <dbReference type="PROSITE" id="PS50075"/>
    </source>
</evidence>
<dbReference type="SUPFAM" id="SSF56801">
    <property type="entry name" value="Acetyl-CoA synthetase-like"/>
    <property type="match status" value="2"/>
</dbReference>
<dbReference type="InterPro" id="IPR010071">
    <property type="entry name" value="AA_adenyl_dom"/>
</dbReference>
<dbReference type="InterPro" id="IPR025110">
    <property type="entry name" value="AMP-bd_C"/>
</dbReference>
<dbReference type="Pfam" id="PF00668">
    <property type="entry name" value="Condensation"/>
    <property type="match status" value="1"/>
</dbReference>
<dbReference type="Pfam" id="PF00501">
    <property type="entry name" value="AMP-binding"/>
    <property type="match status" value="2"/>
</dbReference>
<evidence type="ECO:0000256" key="4">
    <source>
        <dbReference type="ARBA" id="ARBA00022553"/>
    </source>
</evidence>
<dbReference type="GO" id="GO:0005829">
    <property type="term" value="C:cytosol"/>
    <property type="evidence" value="ECO:0007669"/>
    <property type="project" value="TreeGrafter"/>
</dbReference>
<dbReference type="SMART" id="SM00824">
    <property type="entry name" value="PKS_TE"/>
    <property type="match status" value="1"/>
</dbReference>
<dbReference type="InterPro" id="IPR023213">
    <property type="entry name" value="CAT-like_dom_sf"/>
</dbReference>
<dbReference type="CDD" id="cd12115">
    <property type="entry name" value="A_NRPS_Sfm_like"/>
    <property type="match status" value="1"/>
</dbReference>
<dbReference type="PROSITE" id="PS00455">
    <property type="entry name" value="AMP_BINDING"/>
    <property type="match status" value="1"/>
</dbReference>
<dbReference type="EMBL" id="CP012109">
    <property type="protein sequence ID" value="AKQ66394.1"/>
    <property type="molecule type" value="Genomic_DNA"/>
</dbReference>
<comment type="similarity">
    <text evidence="2">Belongs to the ATP-dependent AMP-binding enzyme family.</text>
</comment>
<dbReference type="Pfam" id="PF00975">
    <property type="entry name" value="Thioesterase"/>
    <property type="match status" value="1"/>
</dbReference>
<gene>
    <name evidence="6" type="ORF">A176_003306</name>
</gene>
<evidence type="ECO:0000256" key="1">
    <source>
        <dbReference type="ARBA" id="ARBA00001957"/>
    </source>
</evidence>
<evidence type="ECO:0000256" key="3">
    <source>
        <dbReference type="ARBA" id="ARBA00022450"/>
    </source>
</evidence>
<dbReference type="Gene3D" id="3.40.50.12780">
    <property type="entry name" value="N-terminal domain of ligase-like"/>
    <property type="match status" value="1"/>
</dbReference>
<dbReference type="FunFam" id="1.10.1200.10:FF:000016">
    <property type="entry name" value="Non-ribosomal peptide synthase"/>
    <property type="match status" value="1"/>
</dbReference>
<dbReference type="FunFam" id="3.30.300.30:FF:000010">
    <property type="entry name" value="Enterobactin synthetase component F"/>
    <property type="match status" value="2"/>
</dbReference>
<dbReference type="Gene3D" id="3.30.559.10">
    <property type="entry name" value="Chloramphenicol acetyltransferase-like domain"/>
    <property type="match status" value="1"/>
</dbReference>
<dbReference type="GO" id="GO:0009366">
    <property type="term" value="C:enterobactin synthetase complex"/>
    <property type="evidence" value="ECO:0007669"/>
    <property type="project" value="TreeGrafter"/>
</dbReference>
<dbReference type="GO" id="GO:0043041">
    <property type="term" value="P:amino acid activation for nonribosomal peptide biosynthetic process"/>
    <property type="evidence" value="ECO:0007669"/>
    <property type="project" value="TreeGrafter"/>
</dbReference>
<comment type="cofactor">
    <cofactor evidence="1">
        <name>pantetheine 4'-phosphate</name>
        <dbReference type="ChEBI" id="CHEBI:47942"/>
    </cofactor>
</comment>
<dbReference type="GO" id="GO:0047527">
    <property type="term" value="F:2,3-dihydroxybenzoate-serine ligase activity"/>
    <property type="evidence" value="ECO:0007669"/>
    <property type="project" value="TreeGrafter"/>
</dbReference>
<dbReference type="InterPro" id="IPR045851">
    <property type="entry name" value="AMP-bd_C_sf"/>
</dbReference>
<dbReference type="RefSeq" id="WP_049872318.1">
    <property type="nucleotide sequence ID" value="NZ_CP012109.1"/>
</dbReference>
<feature type="domain" description="Carrier" evidence="5">
    <location>
        <begin position="281"/>
        <end position="356"/>
    </location>
</feature>
<evidence type="ECO:0000256" key="2">
    <source>
        <dbReference type="ARBA" id="ARBA00006432"/>
    </source>
</evidence>
<keyword evidence="3" id="KW-0596">Phosphopantetheine</keyword>
<dbReference type="FunFam" id="3.40.50.980:FF:000001">
    <property type="entry name" value="Non-ribosomal peptide synthetase"/>
    <property type="match status" value="1"/>
</dbReference>
<organism evidence="6 7">
    <name type="scientific">Pseudomyxococcus hansupus</name>
    <dbReference type="NCBI Taxonomy" id="1297742"/>
    <lineage>
        <taxon>Bacteria</taxon>
        <taxon>Pseudomonadati</taxon>
        <taxon>Myxococcota</taxon>
        <taxon>Myxococcia</taxon>
        <taxon>Myxococcales</taxon>
        <taxon>Cystobacterineae</taxon>
        <taxon>Myxococcaceae</taxon>
        <taxon>Pseudomyxococcus</taxon>
    </lineage>
</organism>
<evidence type="ECO:0000313" key="7">
    <source>
        <dbReference type="Proteomes" id="UP000009026"/>
    </source>
</evidence>
<dbReference type="PANTHER" id="PTHR45527:SF1">
    <property type="entry name" value="FATTY ACID SYNTHASE"/>
    <property type="match status" value="1"/>
</dbReference>
<dbReference type="PROSITE" id="PS50075">
    <property type="entry name" value="CARRIER"/>
    <property type="match status" value="2"/>
</dbReference>